<dbReference type="PANTHER" id="PTHR47893:SF1">
    <property type="entry name" value="REGULATORY PROTEIN PCHR"/>
    <property type="match status" value="1"/>
</dbReference>
<evidence type="ECO:0000313" key="6">
    <source>
        <dbReference type="Proteomes" id="UP000447545"/>
    </source>
</evidence>
<dbReference type="PROSITE" id="PS01124">
    <property type="entry name" value="HTH_ARAC_FAMILY_2"/>
    <property type="match status" value="1"/>
</dbReference>
<feature type="domain" description="HTH araC/xylS-type" evidence="4">
    <location>
        <begin position="233"/>
        <end position="331"/>
    </location>
</feature>
<dbReference type="InterPro" id="IPR018060">
    <property type="entry name" value="HTH_AraC"/>
</dbReference>
<evidence type="ECO:0000313" key="5">
    <source>
        <dbReference type="EMBL" id="MTE25940.1"/>
    </source>
</evidence>
<dbReference type="PRINTS" id="PR00032">
    <property type="entry name" value="HTHARAC"/>
</dbReference>
<proteinExistence type="predicted"/>
<keyword evidence="3" id="KW-0804">Transcription</keyword>
<dbReference type="AlphaFoldDB" id="A0A7K1G9I8"/>
<evidence type="ECO:0000256" key="1">
    <source>
        <dbReference type="ARBA" id="ARBA00023015"/>
    </source>
</evidence>
<dbReference type="PANTHER" id="PTHR47893">
    <property type="entry name" value="REGULATORY PROTEIN PCHR"/>
    <property type="match status" value="1"/>
</dbReference>
<keyword evidence="6" id="KW-1185">Reference proteome</keyword>
<dbReference type="GO" id="GO:0043565">
    <property type="term" value="F:sequence-specific DNA binding"/>
    <property type="evidence" value="ECO:0007669"/>
    <property type="project" value="InterPro"/>
</dbReference>
<evidence type="ECO:0000256" key="3">
    <source>
        <dbReference type="ARBA" id="ARBA00023163"/>
    </source>
</evidence>
<keyword evidence="1" id="KW-0805">Transcription regulation</keyword>
<comment type="caution">
    <text evidence="5">The sequence shown here is derived from an EMBL/GenBank/DDBJ whole genome shotgun (WGS) entry which is preliminary data.</text>
</comment>
<dbReference type="SMART" id="SM00342">
    <property type="entry name" value="HTH_ARAC"/>
    <property type="match status" value="1"/>
</dbReference>
<dbReference type="Gene3D" id="1.10.10.60">
    <property type="entry name" value="Homeodomain-like"/>
    <property type="match status" value="1"/>
</dbReference>
<accession>A0A7K1G9I8</accession>
<dbReference type="SUPFAM" id="SSF46689">
    <property type="entry name" value="Homeodomain-like"/>
    <property type="match status" value="1"/>
</dbReference>
<dbReference type="Pfam" id="PF12833">
    <property type="entry name" value="HTH_18"/>
    <property type="match status" value="1"/>
</dbReference>
<dbReference type="InterPro" id="IPR020449">
    <property type="entry name" value="Tscrpt_reg_AraC-type_HTH"/>
</dbReference>
<dbReference type="InterPro" id="IPR009057">
    <property type="entry name" value="Homeodomain-like_sf"/>
</dbReference>
<keyword evidence="2" id="KW-0238">DNA-binding</keyword>
<dbReference type="Proteomes" id="UP000447545">
    <property type="component" value="Unassembled WGS sequence"/>
</dbReference>
<gene>
    <name evidence="5" type="ORF">F1003_03255</name>
</gene>
<name>A0A7K1G9I8_9FLAO</name>
<dbReference type="RefSeq" id="WP_155087782.1">
    <property type="nucleotide sequence ID" value="NZ_WJYA01000003.1"/>
</dbReference>
<evidence type="ECO:0000259" key="4">
    <source>
        <dbReference type="PROSITE" id="PS01124"/>
    </source>
</evidence>
<evidence type="ECO:0000256" key="2">
    <source>
        <dbReference type="ARBA" id="ARBA00023125"/>
    </source>
</evidence>
<reference evidence="5 6" key="1">
    <citation type="submission" date="2019-11" db="EMBL/GenBank/DDBJ databases">
        <title>Winogradskyella ouciana sp. nov., isolated from the hadal seawater of the Mariana Trench.</title>
        <authorList>
            <person name="Liu R."/>
        </authorList>
    </citation>
    <scope>NUCLEOTIDE SEQUENCE [LARGE SCALE GENOMIC DNA]</scope>
    <source>
        <strain evidence="5 6">ZXX205</strain>
    </source>
</reference>
<dbReference type="EMBL" id="WJYA01000003">
    <property type="protein sequence ID" value="MTE25940.1"/>
    <property type="molecule type" value="Genomic_DNA"/>
</dbReference>
<dbReference type="GO" id="GO:0003700">
    <property type="term" value="F:DNA-binding transcription factor activity"/>
    <property type="evidence" value="ECO:0007669"/>
    <property type="project" value="InterPro"/>
</dbReference>
<organism evidence="5 6">
    <name type="scientific">Winogradskyella ouciana</name>
    <dbReference type="NCBI Taxonomy" id="2608631"/>
    <lineage>
        <taxon>Bacteria</taxon>
        <taxon>Pseudomonadati</taxon>
        <taxon>Bacteroidota</taxon>
        <taxon>Flavobacteriia</taxon>
        <taxon>Flavobacteriales</taxon>
        <taxon>Flavobacteriaceae</taxon>
        <taxon>Winogradskyella</taxon>
    </lineage>
</organism>
<sequence>MKTIDITAQDTASLFNKLKAEIGGTVEVKLKEYILRFNNSLGKGMVRGMQIPNNITFLQVDAKFYENLSFNVESPKNAIINFLYCNEGNLSYSFGPNKSKTELKTFQTGISTNINSSENTIYFSKDNRVESVLISVNTIGKEKLDCSINKTLKEAFIDNKTEDFLYLSSYNLKITNHIKQLNAIEQEGVVRTLLIEGLVNTVLALEVEQHKLDCKNSESAIGNLTQYELKQIKELTNYINEHPETNFGVNECCAKIGLSPAKVQDGFKSMHGKTLNEYIRYVRVKKSEELIKNTDLNISEIVYTLGLSSRSYFSRIFKDTYNCTPSKYKKHQKLAAIA</sequence>
<dbReference type="InterPro" id="IPR053142">
    <property type="entry name" value="PchR_regulatory_protein"/>
</dbReference>
<protein>
    <submittedName>
        <fullName evidence="5">Helix-turn-helix domain-containing protein</fullName>
    </submittedName>
</protein>